<proteinExistence type="predicted"/>
<feature type="non-terminal residue" evidence="1">
    <location>
        <position position="51"/>
    </location>
</feature>
<organism evidence="1 2">
    <name type="scientific">Amblyomma americanum</name>
    <name type="common">Lone star tick</name>
    <dbReference type="NCBI Taxonomy" id="6943"/>
    <lineage>
        <taxon>Eukaryota</taxon>
        <taxon>Metazoa</taxon>
        <taxon>Ecdysozoa</taxon>
        <taxon>Arthropoda</taxon>
        <taxon>Chelicerata</taxon>
        <taxon>Arachnida</taxon>
        <taxon>Acari</taxon>
        <taxon>Parasitiformes</taxon>
        <taxon>Ixodida</taxon>
        <taxon>Ixodoidea</taxon>
        <taxon>Ixodidae</taxon>
        <taxon>Amblyomminae</taxon>
        <taxon>Amblyomma</taxon>
    </lineage>
</organism>
<keyword evidence="2" id="KW-1185">Reference proteome</keyword>
<comment type="caution">
    <text evidence="1">The sequence shown here is derived from an EMBL/GenBank/DDBJ whole genome shotgun (WGS) entry which is preliminary data.</text>
</comment>
<dbReference type="Proteomes" id="UP001321473">
    <property type="component" value="Unassembled WGS sequence"/>
</dbReference>
<name>A0AAQ4E540_AMBAM</name>
<evidence type="ECO:0000313" key="1">
    <source>
        <dbReference type="EMBL" id="KAK8769821.1"/>
    </source>
</evidence>
<gene>
    <name evidence="1" type="ORF">V5799_013713</name>
</gene>
<sequence length="51" mass="5920">MLGLWTKKCSSDLLKRFQKYSCTEQWSSSKNLDRSGRFCLTRVLTGSGKWT</sequence>
<dbReference type="AlphaFoldDB" id="A0AAQ4E540"/>
<dbReference type="EMBL" id="JARKHS020022016">
    <property type="protein sequence ID" value="KAK8769821.1"/>
    <property type="molecule type" value="Genomic_DNA"/>
</dbReference>
<evidence type="ECO:0000313" key="2">
    <source>
        <dbReference type="Proteomes" id="UP001321473"/>
    </source>
</evidence>
<protein>
    <submittedName>
        <fullName evidence="1">Uncharacterized protein</fullName>
    </submittedName>
</protein>
<accession>A0AAQ4E540</accession>
<reference evidence="1 2" key="1">
    <citation type="journal article" date="2023" name="Arcadia Sci">
        <title>De novo assembly of a long-read Amblyomma americanum tick genome.</title>
        <authorList>
            <person name="Chou S."/>
            <person name="Poskanzer K.E."/>
            <person name="Rollins M."/>
            <person name="Thuy-Boun P.S."/>
        </authorList>
    </citation>
    <scope>NUCLEOTIDE SEQUENCE [LARGE SCALE GENOMIC DNA]</scope>
    <source>
        <strain evidence="1">F_SG_1</strain>
        <tissue evidence="1">Salivary glands</tissue>
    </source>
</reference>